<dbReference type="PROSITE" id="PS50931">
    <property type="entry name" value="HTH_LYSR"/>
    <property type="match status" value="1"/>
</dbReference>
<evidence type="ECO:0000259" key="5">
    <source>
        <dbReference type="PROSITE" id="PS50931"/>
    </source>
</evidence>
<dbReference type="GO" id="GO:0003700">
    <property type="term" value="F:DNA-binding transcription factor activity"/>
    <property type="evidence" value="ECO:0007669"/>
    <property type="project" value="InterPro"/>
</dbReference>
<dbReference type="InterPro" id="IPR058163">
    <property type="entry name" value="LysR-type_TF_proteobact-type"/>
</dbReference>
<dbReference type="EMBL" id="CP048630">
    <property type="protein sequence ID" value="QIB36046.1"/>
    <property type="molecule type" value="Genomic_DNA"/>
</dbReference>
<evidence type="ECO:0000313" key="7">
    <source>
        <dbReference type="Proteomes" id="UP000464751"/>
    </source>
</evidence>
<reference evidence="6 7" key="1">
    <citation type="submission" date="2020-02" db="EMBL/GenBank/DDBJ databases">
        <authorList>
            <person name="Li G."/>
        </authorList>
    </citation>
    <scope>NUCLEOTIDE SEQUENCE [LARGE SCALE GENOMIC DNA]</scope>
    <source>
        <strain evidence="6 7">DSM 102029</strain>
    </source>
</reference>
<dbReference type="RefSeq" id="WP_163077221.1">
    <property type="nucleotide sequence ID" value="NZ_CP048630.1"/>
</dbReference>
<dbReference type="PANTHER" id="PTHR30537:SF72">
    <property type="entry name" value="LYSR FAMILY TRANSCRIPTIONAL REGULATOR"/>
    <property type="match status" value="1"/>
</dbReference>
<dbReference type="Pfam" id="PF00126">
    <property type="entry name" value="HTH_1"/>
    <property type="match status" value="1"/>
</dbReference>
<dbReference type="InterPro" id="IPR036388">
    <property type="entry name" value="WH-like_DNA-bd_sf"/>
</dbReference>
<name>A0A6P1YTL2_9HYPH</name>
<evidence type="ECO:0000256" key="3">
    <source>
        <dbReference type="ARBA" id="ARBA00023125"/>
    </source>
</evidence>
<protein>
    <submittedName>
        <fullName evidence="6">LysR family transcriptional regulator</fullName>
    </submittedName>
</protein>
<evidence type="ECO:0000256" key="2">
    <source>
        <dbReference type="ARBA" id="ARBA00023015"/>
    </source>
</evidence>
<gene>
    <name evidence="6" type="ORF">G3A50_02505</name>
</gene>
<keyword evidence="4" id="KW-0804">Transcription</keyword>
<dbReference type="InterPro" id="IPR036390">
    <property type="entry name" value="WH_DNA-bd_sf"/>
</dbReference>
<dbReference type="CDD" id="cd08476">
    <property type="entry name" value="PBP2_CrgA_like_7"/>
    <property type="match status" value="1"/>
</dbReference>
<proteinExistence type="inferred from homology"/>
<sequence length="303" mass="33347">MDKMAGLSAFLQAAETRSFVAAGRQLGVSASAVGKAVARLEERLGVRLFHRSTRSITLTPEGSLFRDRCRKIVCEIEAAELELAQTREAPRGKLRVSLPLIGMLMMPAVMAFMRAYPEIEVDLDFTDRLVDVIDEGFDAVIRTGEAQDSRLMTRRLGTFSHRIVASPDYLAARGTPLTPQDLAQHACHHHRFPSTGKLERWPLRWEGGEVAIELPVSSVASTLEPQLCLAEEGFGLACLPLFTVRRQLERGTLVSVLDAYIADVGAFHILWPASRHTSPKIAAFVAFMAKTLFADPPPVPCRG</sequence>
<dbReference type="KEGG" id="apra:G3A50_02505"/>
<dbReference type="Proteomes" id="UP000464751">
    <property type="component" value="Chromosome"/>
</dbReference>
<dbReference type="SUPFAM" id="SSF53850">
    <property type="entry name" value="Periplasmic binding protein-like II"/>
    <property type="match status" value="1"/>
</dbReference>
<keyword evidence="7" id="KW-1185">Reference proteome</keyword>
<dbReference type="InterPro" id="IPR000847">
    <property type="entry name" value="LysR_HTH_N"/>
</dbReference>
<keyword evidence="2" id="KW-0805">Transcription regulation</keyword>
<dbReference type="AlphaFoldDB" id="A0A6P1YTL2"/>
<dbReference type="InterPro" id="IPR005119">
    <property type="entry name" value="LysR_subst-bd"/>
</dbReference>
<dbReference type="FunFam" id="1.10.10.10:FF:000001">
    <property type="entry name" value="LysR family transcriptional regulator"/>
    <property type="match status" value="1"/>
</dbReference>
<dbReference type="GO" id="GO:0043565">
    <property type="term" value="F:sequence-specific DNA binding"/>
    <property type="evidence" value="ECO:0007669"/>
    <property type="project" value="TreeGrafter"/>
</dbReference>
<comment type="similarity">
    <text evidence="1">Belongs to the LysR transcriptional regulatory family.</text>
</comment>
<dbReference type="Gene3D" id="1.10.10.10">
    <property type="entry name" value="Winged helix-like DNA-binding domain superfamily/Winged helix DNA-binding domain"/>
    <property type="match status" value="1"/>
</dbReference>
<keyword evidence="3" id="KW-0238">DNA-binding</keyword>
<evidence type="ECO:0000256" key="1">
    <source>
        <dbReference type="ARBA" id="ARBA00009437"/>
    </source>
</evidence>
<feature type="domain" description="HTH lysR-type" evidence="5">
    <location>
        <begin position="1"/>
        <end position="59"/>
    </location>
</feature>
<dbReference type="PANTHER" id="PTHR30537">
    <property type="entry name" value="HTH-TYPE TRANSCRIPTIONAL REGULATOR"/>
    <property type="match status" value="1"/>
</dbReference>
<dbReference type="Pfam" id="PF03466">
    <property type="entry name" value="LysR_substrate"/>
    <property type="match status" value="1"/>
</dbReference>
<organism evidence="6 7">
    <name type="scientific">Ancylobacter pratisalsi</name>
    <dbReference type="NCBI Taxonomy" id="1745854"/>
    <lineage>
        <taxon>Bacteria</taxon>
        <taxon>Pseudomonadati</taxon>
        <taxon>Pseudomonadota</taxon>
        <taxon>Alphaproteobacteria</taxon>
        <taxon>Hyphomicrobiales</taxon>
        <taxon>Xanthobacteraceae</taxon>
        <taxon>Ancylobacter</taxon>
    </lineage>
</organism>
<dbReference type="GO" id="GO:0006351">
    <property type="term" value="P:DNA-templated transcription"/>
    <property type="evidence" value="ECO:0007669"/>
    <property type="project" value="TreeGrafter"/>
</dbReference>
<dbReference type="SUPFAM" id="SSF46785">
    <property type="entry name" value="Winged helix' DNA-binding domain"/>
    <property type="match status" value="1"/>
</dbReference>
<accession>A0A6P1YTL2</accession>
<evidence type="ECO:0000313" key="6">
    <source>
        <dbReference type="EMBL" id="QIB36046.1"/>
    </source>
</evidence>
<dbReference type="Gene3D" id="3.40.190.290">
    <property type="match status" value="1"/>
</dbReference>
<evidence type="ECO:0000256" key="4">
    <source>
        <dbReference type="ARBA" id="ARBA00023163"/>
    </source>
</evidence>